<dbReference type="SUPFAM" id="SSF81383">
    <property type="entry name" value="F-box domain"/>
    <property type="match status" value="1"/>
</dbReference>
<dbReference type="InterPro" id="IPR055411">
    <property type="entry name" value="LRR_FXL15/At3g58940/PEG3-like"/>
</dbReference>
<dbReference type="OrthoDB" id="1041001at2759"/>
<dbReference type="PANTHER" id="PTHR31900:SF32">
    <property type="entry name" value="F-BOX_RNI_FBD-LIKE DOMAIN PROTEIN"/>
    <property type="match status" value="1"/>
</dbReference>
<sequence>MDPLVDGVDIISSMPHEILHHILSFVPTQFAIRTSALSRVWRHIWCHTPFLDFDYSYIHEHRRQLTARDINQTLRSYRAPKITSFHLRMPRNFREHDSWIEFVVSHNVEKLSLVFDGLPNHVFEKIFYLGSSLTQLWIRKFYMIPGCAVVSWKSLRNLTLGECYLYDESVDNILSGSPILEALELRYCRLPRRLDLSKSHSLRRLEIHLRKEPTEIVAPHLHHLSLESFNDRPCTLVDVSSLAEARIHIVVDNYRTLNVDFLQTMVLKMLAKLQNVKRLTFTGTVLQILSLVELRGVPFPTLKVQTLTVETRFTRSVIPGLARLLQNSPELEKLIAHATRLFGIPDRVLKSYMDSEGLNLDRCGRSKYEVFPTSDEYYRMIRCKDAAWKLIASFMEMVMRNVKSLETLVVGLECIKPEGSDARWFEELLQMLQLLSNNNNVNLRLVQTMETCWVLDAFSLSRHS</sequence>
<dbReference type="Gene3D" id="3.80.10.10">
    <property type="entry name" value="Ribonuclease Inhibitor"/>
    <property type="match status" value="1"/>
</dbReference>
<comment type="caution">
    <text evidence="2">The sequence shown here is derived from an EMBL/GenBank/DDBJ whole genome shotgun (WGS) entry which is preliminary data.</text>
</comment>
<dbReference type="SMART" id="SM00256">
    <property type="entry name" value="FBOX"/>
    <property type="match status" value="1"/>
</dbReference>
<evidence type="ECO:0000313" key="2">
    <source>
        <dbReference type="EMBL" id="KAG2262409.1"/>
    </source>
</evidence>
<protein>
    <recommendedName>
        <fullName evidence="1">F-box domain-containing protein</fullName>
    </recommendedName>
</protein>
<dbReference type="Pfam" id="PF24758">
    <property type="entry name" value="LRR_At5g56370"/>
    <property type="match status" value="1"/>
</dbReference>
<proteinExistence type="predicted"/>
<dbReference type="CDD" id="cd22160">
    <property type="entry name" value="F-box_AtFBL13-like"/>
    <property type="match status" value="1"/>
</dbReference>
<gene>
    <name evidence="2" type="ORF">Bca52824_069488</name>
</gene>
<evidence type="ECO:0000259" key="1">
    <source>
        <dbReference type="SMART" id="SM00256"/>
    </source>
</evidence>
<reference evidence="2 3" key="1">
    <citation type="submission" date="2020-02" db="EMBL/GenBank/DDBJ databases">
        <authorList>
            <person name="Ma Q."/>
            <person name="Huang Y."/>
            <person name="Song X."/>
            <person name="Pei D."/>
        </authorList>
    </citation>
    <scope>NUCLEOTIDE SEQUENCE [LARGE SCALE GENOMIC DNA]</scope>
    <source>
        <strain evidence="2">Sxm20200214</strain>
        <tissue evidence="2">Leaf</tissue>
    </source>
</reference>
<feature type="domain" description="F-box" evidence="1">
    <location>
        <begin position="14"/>
        <end position="54"/>
    </location>
</feature>
<dbReference type="InterPro" id="IPR032675">
    <property type="entry name" value="LRR_dom_sf"/>
</dbReference>
<dbReference type="Proteomes" id="UP000886595">
    <property type="component" value="Unassembled WGS sequence"/>
</dbReference>
<dbReference type="InterPro" id="IPR001810">
    <property type="entry name" value="F-box_dom"/>
</dbReference>
<dbReference type="Gene3D" id="1.20.1280.50">
    <property type="match status" value="1"/>
</dbReference>
<dbReference type="InterPro" id="IPR053781">
    <property type="entry name" value="F-box_AtFBL13-like"/>
</dbReference>
<dbReference type="AlphaFoldDB" id="A0A8X7U268"/>
<dbReference type="SUPFAM" id="SSF52058">
    <property type="entry name" value="L domain-like"/>
    <property type="match status" value="1"/>
</dbReference>
<name>A0A8X7U268_BRACI</name>
<dbReference type="InterPro" id="IPR050232">
    <property type="entry name" value="FBL13/AtMIF1-like"/>
</dbReference>
<dbReference type="EMBL" id="JAAMPC010000014">
    <property type="protein sequence ID" value="KAG2262409.1"/>
    <property type="molecule type" value="Genomic_DNA"/>
</dbReference>
<accession>A0A8X7U268</accession>
<evidence type="ECO:0000313" key="3">
    <source>
        <dbReference type="Proteomes" id="UP000886595"/>
    </source>
</evidence>
<dbReference type="InterPro" id="IPR036047">
    <property type="entry name" value="F-box-like_dom_sf"/>
</dbReference>
<dbReference type="PANTHER" id="PTHR31900">
    <property type="entry name" value="F-BOX/RNI SUPERFAMILY PROTEIN-RELATED"/>
    <property type="match status" value="1"/>
</dbReference>
<dbReference type="Pfam" id="PF00646">
    <property type="entry name" value="F-box"/>
    <property type="match status" value="1"/>
</dbReference>
<keyword evidence="3" id="KW-1185">Reference proteome</keyword>
<organism evidence="2 3">
    <name type="scientific">Brassica carinata</name>
    <name type="common">Ethiopian mustard</name>
    <name type="synonym">Abyssinian cabbage</name>
    <dbReference type="NCBI Taxonomy" id="52824"/>
    <lineage>
        <taxon>Eukaryota</taxon>
        <taxon>Viridiplantae</taxon>
        <taxon>Streptophyta</taxon>
        <taxon>Embryophyta</taxon>
        <taxon>Tracheophyta</taxon>
        <taxon>Spermatophyta</taxon>
        <taxon>Magnoliopsida</taxon>
        <taxon>eudicotyledons</taxon>
        <taxon>Gunneridae</taxon>
        <taxon>Pentapetalae</taxon>
        <taxon>rosids</taxon>
        <taxon>malvids</taxon>
        <taxon>Brassicales</taxon>
        <taxon>Brassicaceae</taxon>
        <taxon>Brassiceae</taxon>
        <taxon>Brassica</taxon>
    </lineage>
</organism>